<proteinExistence type="predicted"/>
<evidence type="ECO:0000256" key="4">
    <source>
        <dbReference type="ARBA" id="ARBA00023002"/>
    </source>
</evidence>
<evidence type="ECO:0000256" key="1">
    <source>
        <dbReference type="ARBA" id="ARBA00001974"/>
    </source>
</evidence>
<dbReference type="GO" id="GO:0050660">
    <property type="term" value="F:flavin adenine dinucleotide binding"/>
    <property type="evidence" value="ECO:0007669"/>
    <property type="project" value="InterPro"/>
</dbReference>
<dbReference type="Pfam" id="PF01266">
    <property type="entry name" value="DAO"/>
    <property type="match status" value="1"/>
</dbReference>
<dbReference type="InterPro" id="IPR045170">
    <property type="entry name" value="MTOX"/>
</dbReference>
<dbReference type="RefSeq" id="WP_090710402.1">
    <property type="nucleotide sequence ID" value="NZ_FOVM01000004.1"/>
</dbReference>
<dbReference type="PANTHER" id="PTHR10961">
    <property type="entry name" value="PEROXISOMAL SARCOSINE OXIDASE"/>
    <property type="match status" value="1"/>
</dbReference>
<dbReference type="SUPFAM" id="SSF51905">
    <property type="entry name" value="FAD/NAD(P)-binding domain"/>
    <property type="match status" value="1"/>
</dbReference>
<comment type="cofactor">
    <cofactor evidence="1">
        <name>FAD</name>
        <dbReference type="ChEBI" id="CHEBI:57692"/>
    </cofactor>
</comment>
<dbReference type="PANTHER" id="PTHR10961:SF7">
    <property type="entry name" value="FAD DEPENDENT OXIDOREDUCTASE DOMAIN-CONTAINING PROTEIN"/>
    <property type="match status" value="1"/>
</dbReference>
<dbReference type="EMBL" id="FOVM01000004">
    <property type="protein sequence ID" value="SFN67606.1"/>
    <property type="molecule type" value="Genomic_DNA"/>
</dbReference>
<dbReference type="Gene3D" id="3.50.50.60">
    <property type="entry name" value="FAD/NAD(P)-binding domain"/>
    <property type="match status" value="1"/>
</dbReference>
<dbReference type="NCBIfam" id="NF008425">
    <property type="entry name" value="PRK11259.1"/>
    <property type="match status" value="1"/>
</dbReference>
<keyword evidence="4" id="KW-0560">Oxidoreductase</keyword>
<evidence type="ECO:0000256" key="2">
    <source>
        <dbReference type="ARBA" id="ARBA00022630"/>
    </source>
</evidence>
<accession>A0A1I5AYN7</accession>
<keyword evidence="7" id="KW-1185">Reference proteome</keyword>
<evidence type="ECO:0000259" key="5">
    <source>
        <dbReference type="Pfam" id="PF01266"/>
    </source>
</evidence>
<dbReference type="STRING" id="995034.SAMN05216219_1623"/>
<gene>
    <name evidence="6" type="ORF">SAMN05216219_1623</name>
</gene>
<keyword evidence="3" id="KW-0274">FAD</keyword>
<keyword evidence="2" id="KW-0285">Flavoprotein</keyword>
<dbReference type="OrthoDB" id="9806257at2"/>
<evidence type="ECO:0000256" key="3">
    <source>
        <dbReference type="ARBA" id="ARBA00022827"/>
    </source>
</evidence>
<dbReference type="GO" id="GO:0008115">
    <property type="term" value="F:sarcosine oxidase activity"/>
    <property type="evidence" value="ECO:0007669"/>
    <property type="project" value="TreeGrafter"/>
</dbReference>
<name>A0A1I5AYN7_9MICO</name>
<dbReference type="Gene3D" id="3.30.9.10">
    <property type="entry name" value="D-Amino Acid Oxidase, subunit A, domain 2"/>
    <property type="match status" value="1"/>
</dbReference>
<organism evidence="6 7">
    <name type="scientific">Mycetocola miduiensis</name>
    <dbReference type="NCBI Taxonomy" id="995034"/>
    <lineage>
        <taxon>Bacteria</taxon>
        <taxon>Bacillati</taxon>
        <taxon>Actinomycetota</taxon>
        <taxon>Actinomycetes</taxon>
        <taxon>Micrococcales</taxon>
        <taxon>Microbacteriaceae</taxon>
        <taxon>Mycetocola</taxon>
    </lineage>
</organism>
<reference evidence="7" key="1">
    <citation type="submission" date="2016-10" db="EMBL/GenBank/DDBJ databases">
        <authorList>
            <person name="Varghese N."/>
            <person name="Submissions S."/>
        </authorList>
    </citation>
    <scope>NUCLEOTIDE SEQUENCE [LARGE SCALE GENOMIC DNA]</scope>
    <source>
        <strain evidence="7">CGMCC 1.11101</strain>
    </source>
</reference>
<evidence type="ECO:0000313" key="6">
    <source>
        <dbReference type="EMBL" id="SFN67606.1"/>
    </source>
</evidence>
<dbReference type="Proteomes" id="UP000198867">
    <property type="component" value="Unassembled WGS sequence"/>
</dbReference>
<evidence type="ECO:0000313" key="7">
    <source>
        <dbReference type="Proteomes" id="UP000198867"/>
    </source>
</evidence>
<protein>
    <submittedName>
        <fullName evidence="6">Sarcosine oxidase, monomeric form</fullName>
    </submittedName>
</protein>
<dbReference type="SUPFAM" id="SSF54373">
    <property type="entry name" value="FAD-linked reductases, C-terminal domain"/>
    <property type="match status" value="1"/>
</dbReference>
<dbReference type="AlphaFoldDB" id="A0A1I5AYN7"/>
<dbReference type="InterPro" id="IPR036188">
    <property type="entry name" value="FAD/NAD-bd_sf"/>
</dbReference>
<dbReference type="InterPro" id="IPR006076">
    <property type="entry name" value="FAD-dep_OxRdtase"/>
</dbReference>
<sequence>MLSADVIVIGLGSMGGAAANALAQRGLSVLGLERFWPSHDRGSAHGGTRIIRQSYYEGVEYVPLLLRAYEGWRRLEEQSEQKIVTLTGGIYIGDPEEETFTGALRSARQWNLPHEVLSSAEITGRFPAMRPAESALGLFEANAGFVNPERTTAANIQVATQHGARLHFGEAVRSWTATRGGGVEVVTDHGTYGADRLVVAPGAWSAQLLGEVGAPVASERQVMYWFEPGYSPGRPAFEDYAVGRQPVFIERTNGNDQVYGFPIADGPGGGIKIGFFHEERPTDPDAIDREVLPFEVARMQSRALELFPHLTGRLIDAKTCLYPSSPDDHFMIGLHPEHSQVTVATGFGGHGFKFVPVVGEIAADLSTRGRTDLSIDLFALDRPALQD</sequence>
<feature type="domain" description="FAD dependent oxidoreductase" evidence="5">
    <location>
        <begin position="5"/>
        <end position="365"/>
    </location>
</feature>